<proteinExistence type="predicted"/>
<reference evidence="2" key="1">
    <citation type="submission" date="2023-07" db="EMBL/GenBank/DDBJ databases">
        <title>draft genome sequence of fig (Ficus carica).</title>
        <authorList>
            <person name="Takahashi T."/>
            <person name="Nishimura K."/>
        </authorList>
    </citation>
    <scope>NUCLEOTIDE SEQUENCE</scope>
</reference>
<dbReference type="EMBL" id="BTGU01000268">
    <property type="protein sequence ID" value="GMN65882.1"/>
    <property type="molecule type" value="Genomic_DNA"/>
</dbReference>
<protein>
    <submittedName>
        <fullName evidence="2">Uncharacterized protein</fullName>
    </submittedName>
</protein>
<evidence type="ECO:0000256" key="1">
    <source>
        <dbReference type="SAM" id="SignalP"/>
    </source>
</evidence>
<feature type="signal peptide" evidence="1">
    <location>
        <begin position="1"/>
        <end position="17"/>
    </location>
</feature>
<gene>
    <name evidence="2" type="ORF">TIFTF001_034950</name>
</gene>
<dbReference type="AlphaFoldDB" id="A0AA88E0U7"/>
<dbReference type="Proteomes" id="UP001187192">
    <property type="component" value="Unassembled WGS sequence"/>
</dbReference>
<evidence type="ECO:0000313" key="2">
    <source>
        <dbReference type="EMBL" id="GMN65882.1"/>
    </source>
</evidence>
<keyword evidence="1" id="KW-0732">Signal</keyword>
<accession>A0AA88E0U7</accession>
<comment type="caution">
    <text evidence="2">The sequence shown here is derived from an EMBL/GenBank/DDBJ whole genome shotgun (WGS) entry which is preliminary data.</text>
</comment>
<evidence type="ECO:0000313" key="3">
    <source>
        <dbReference type="Proteomes" id="UP001187192"/>
    </source>
</evidence>
<organism evidence="2 3">
    <name type="scientific">Ficus carica</name>
    <name type="common">Common fig</name>
    <dbReference type="NCBI Taxonomy" id="3494"/>
    <lineage>
        <taxon>Eukaryota</taxon>
        <taxon>Viridiplantae</taxon>
        <taxon>Streptophyta</taxon>
        <taxon>Embryophyta</taxon>
        <taxon>Tracheophyta</taxon>
        <taxon>Spermatophyta</taxon>
        <taxon>Magnoliopsida</taxon>
        <taxon>eudicotyledons</taxon>
        <taxon>Gunneridae</taxon>
        <taxon>Pentapetalae</taxon>
        <taxon>rosids</taxon>
        <taxon>fabids</taxon>
        <taxon>Rosales</taxon>
        <taxon>Moraceae</taxon>
        <taxon>Ficeae</taxon>
        <taxon>Ficus</taxon>
    </lineage>
</organism>
<sequence length="88" mass="9788">MLNGWFHGLSWIGLAASNHSMAMYHGKQPTGNTWCKTVEGWHCTVTVKCGMDTATGRVFKYDGNKLPRVVPTHIRSGLVHSLNMIAFK</sequence>
<name>A0AA88E0U7_FICCA</name>
<keyword evidence="3" id="KW-1185">Reference proteome</keyword>
<feature type="chain" id="PRO_5041702877" evidence="1">
    <location>
        <begin position="18"/>
        <end position="88"/>
    </location>
</feature>